<dbReference type="GO" id="GO:0004601">
    <property type="term" value="F:peroxidase activity"/>
    <property type="evidence" value="ECO:0007669"/>
    <property type="project" value="InterPro"/>
</dbReference>
<accession>A0AAD3XFD1</accession>
<evidence type="ECO:0000313" key="2">
    <source>
        <dbReference type="Proteomes" id="UP001279734"/>
    </source>
</evidence>
<sequence length="263" mass="29351">MPANYTNSKVQSEFKDVYEVMEISNVARRFSPPHTALSRRHSEASQIQLERLDSVTFDLKGRIPEESFEAFGLKQCFKRNGFMAPELVALSRTHTLGAGVSSMIGLPSDRALVEDDDIHLISGIAMSRLTTSSRPSPWARISLLSSAVKSEFSLWRMSLVKILELEVINLMQLKGFTHARRSSGRKTYVECILLDKLLLTMGLSNLIVAASAAWNMGEWDQMAEYISYLDDGDETQIHALENISASTDGSNNGTFFRAVMLVH</sequence>
<evidence type="ECO:0000313" key="1">
    <source>
        <dbReference type="EMBL" id="GMH02712.1"/>
    </source>
</evidence>
<gene>
    <name evidence="1" type="ORF">Nepgr_004551</name>
</gene>
<comment type="caution">
    <text evidence="1">The sequence shown here is derived from an EMBL/GenBank/DDBJ whole genome shotgun (WGS) entry which is preliminary data.</text>
</comment>
<dbReference type="EMBL" id="BSYO01000004">
    <property type="protein sequence ID" value="GMH02712.1"/>
    <property type="molecule type" value="Genomic_DNA"/>
</dbReference>
<dbReference type="GO" id="GO:0020037">
    <property type="term" value="F:heme binding"/>
    <property type="evidence" value="ECO:0007669"/>
    <property type="project" value="InterPro"/>
</dbReference>
<dbReference type="Proteomes" id="UP001279734">
    <property type="component" value="Unassembled WGS sequence"/>
</dbReference>
<protein>
    <submittedName>
        <fullName evidence="1">Uncharacterized protein</fullName>
    </submittedName>
</protein>
<dbReference type="SUPFAM" id="SSF48113">
    <property type="entry name" value="Heme-dependent peroxidases"/>
    <property type="match status" value="1"/>
</dbReference>
<dbReference type="GO" id="GO:0006979">
    <property type="term" value="P:response to oxidative stress"/>
    <property type="evidence" value="ECO:0007669"/>
    <property type="project" value="InterPro"/>
</dbReference>
<dbReference type="AlphaFoldDB" id="A0AAD3XFD1"/>
<proteinExistence type="predicted"/>
<reference evidence="1" key="1">
    <citation type="submission" date="2023-05" db="EMBL/GenBank/DDBJ databases">
        <title>Nepenthes gracilis genome sequencing.</title>
        <authorList>
            <person name="Fukushima K."/>
        </authorList>
    </citation>
    <scope>NUCLEOTIDE SEQUENCE</scope>
    <source>
        <strain evidence="1">SING2019-196</strain>
    </source>
</reference>
<name>A0AAD3XFD1_NEPGR</name>
<keyword evidence="2" id="KW-1185">Reference proteome</keyword>
<dbReference type="InterPro" id="IPR010255">
    <property type="entry name" value="Haem_peroxidase_sf"/>
</dbReference>
<organism evidence="1 2">
    <name type="scientific">Nepenthes gracilis</name>
    <name type="common">Slender pitcher plant</name>
    <dbReference type="NCBI Taxonomy" id="150966"/>
    <lineage>
        <taxon>Eukaryota</taxon>
        <taxon>Viridiplantae</taxon>
        <taxon>Streptophyta</taxon>
        <taxon>Embryophyta</taxon>
        <taxon>Tracheophyta</taxon>
        <taxon>Spermatophyta</taxon>
        <taxon>Magnoliopsida</taxon>
        <taxon>eudicotyledons</taxon>
        <taxon>Gunneridae</taxon>
        <taxon>Pentapetalae</taxon>
        <taxon>Caryophyllales</taxon>
        <taxon>Nepenthaceae</taxon>
        <taxon>Nepenthes</taxon>
    </lineage>
</organism>